<evidence type="ECO:0000313" key="2">
    <source>
        <dbReference type="EMBL" id="KAK7287063.1"/>
    </source>
</evidence>
<evidence type="ECO:0008006" key="4">
    <source>
        <dbReference type="Google" id="ProtNLM"/>
    </source>
</evidence>
<protein>
    <recommendedName>
        <fullName evidence="4">Secreted protein</fullName>
    </recommendedName>
</protein>
<comment type="caution">
    <text evidence="2">The sequence shown here is derived from an EMBL/GenBank/DDBJ whole genome shotgun (WGS) entry which is preliminary data.</text>
</comment>
<gene>
    <name evidence="2" type="ORF">RIF29_00067</name>
</gene>
<proteinExistence type="predicted"/>
<evidence type="ECO:0000313" key="3">
    <source>
        <dbReference type="Proteomes" id="UP001372338"/>
    </source>
</evidence>
<evidence type="ECO:0000256" key="1">
    <source>
        <dbReference type="SAM" id="SignalP"/>
    </source>
</evidence>
<dbReference type="Proteomes" id="UP001372338">
    <property type="component" value="Unassembled WGS sequence"/>
</dbReference>
<keyword evidence="1" id="KW-0732">Signal</keyword>
<feature type="signal peptide" evidence="1">
    <location>
        <begin position="1"/>
        <end position="24"/>
    </location>
</feature>
<sequence length="100" mass="11502">MHFGILFLMHFGFLVLILNRQKCTLIFWFCRASNCCDCRAYLSIILTSTGLSSTKMGSFCSWPTSVFISGLVKFPQGNIIYSRLCHFDFSFYVGHFFLLS</sequence>
<accession>A0AAN9IVG0</accession>
<organism evidence="2 3">
    <name type="scientific">Crotalaria pallida</name>
    <name type="common">Smooth rattlebox</name>
    <name type="synonym">Crotalaria striata</name>
    <dbReference type="NCBI Taxonomy" id="3830"/>
    <lineage>
        <taxon>Eukaryota</taxon>
        <taxon>Viridiplantae</taxon>
        <taxon>Streptophyta</taxon>
        <taxon>Embryophyta</taxon>
        <taxon>Tracheophyta</taxon>
        <taxon>Spermatophyta</taxon>
        <taxon>Magnoliopsida</taxon>
        <taxon>eudicotyledons</taxon>
        <taxon>Gunneridae</taxon>
        <taxon>Pentapetalae</taxon>
        <taxon>rosids</taxon>
        <taxon>fabids</taxon>
        <taxon>Fabales</taxon>
        <taxon>Fabaceae</taxon>
        <taxon>Papilionoideae</taxon>
        <taxon>50 kb inversion clade</taxon>
        <taxon>genistoids sensu lato</taxon>
        <taxon>core genistoids</taxon>
        <taxon>Crotalarieae</taxon>
        <taxon>Crotalaria</taxon>
    </lineage>
</organism>
<reference evidence="2 3" key="1">
    <citation type="submission" date="2024-01" db="EMBL/GenBank/DDBJ databases">
        <title>The genomes of 5 underutilized Papilionoideae crops provide insights into root nodulation and disease resistanc.</title>
        <authorList>
            <person name="Yuan L."/>
        </authorList>
    </citation>
    <scope>NUCLEOTIDE SEQUENCE [LARGE SCALE GENOMIC DNA]</scope>
    <source>
        <strain evidence="2">ZHUSHIDOU_FW_LH</strain>
        <tissue evidence="2">Leaf</tissue>
    </source>
</reference>
<feature type="chain" id="PRO_5043024282" description="Secreted protein" evidence="1">
    <location>
        <begin position="25"/>
        <end position="100"/>
    </location>
</feature>
<keyword evidence="3" id="KW-1185">Reference proteome</keyword>
<dbReference type="AlphaFoldDB" id="A0AAN9IVG0"/>
<dbReference type="EMBL" id="JAYWIO010000001">
    <property type="protein sequence ID" value="KAK7287063.1"/>
    <property type="molecule type" value="Genomic_DNA"/>
</dbReference>
<name>A0AAN9IVG0_CROPI</name>